<organism evidence="2 3">
    <name type="scientific">Halorussus aquaticus</name>
    <dbReference type="NCBI Taxonomy" id="2953748"/>
    <lineage>
        <taxon>Archaea</taxon>
        <taxon>Methanobacteriati</taxon>
        <taxon>Methanobacteriota</taxon>
        <taxon>Stenosarchaea group</taxon>
        <taxon>Halobacteria</taxon>
        <taxon>Halobacteriales</taxon>
        <taxon>Haladaptataceae</taxon>
        <taxon>Halorussus</taxon>
    </lineage>
</organism>
<feature type="transmembrane region" description="Helical" evidence="1">
    <location>
        <begin position="113"/>
        <end position="132"/>
    </location>
</feature>
<dbReference type="AlphaFoldDB" id="A0ABD5Q6L4"/>
<dbReference type="Proteomes" id="UP001595945">
    <property type="component" value="Unassembled WGS sequence"/>
</dbReference>
<feature type="transmembrane region" description="Helical" evidence="1">
    <location>
        <begin position="138"/>
        <end position="162"/>
    </location>
</feature>
<feature type="transmembrane region" description="Helical" evidence="1">
    <location>
        <begin position="20"/>
        <end position="41"/>
    </location>
</feature>
<protein>
    <submittedName>
        <fullName evidence="2">ABC transporter permease subunit</fullName>
    </submittedName>
</protein>
<feature type="transmembrane region" description="Helical" evidence="1">
    <location>
        <begin position="53"/>
        <end position="74"/>
    </location>
</feature>
<comment type="caution">
    <text evidence="2">The sequence shown here is derived from an EMBL/GenBank/DDBJ whole genome shotgun (WGS) entry which is preliminary data.</text>
</comment>
<keyword evidence="1" id="KW-0472">Membrane</keyword>
<evidence type="ECO:0000256" key="1">
    <source>
        <dbReference type="SAM" id="Phobius"/>
    </source>
</evidence>
<dbReference type="EMBL" id="JBHSHT010000002">
    <property type="protein sequence ID" value="MFC4826352.1"/>
    <property type="molecule type" value="Genomic_DNA"/>
</dbReference>
<keyword evidence="3" id="KW-1185">Reference proteome</keyword>
<evidence type="ECO:0000313" key="2">
    <source>
        <dbReference type="EMBL" id="MFC4826352.1"/>
    </source>
</evidence>
<accession>A0ABD5Q6L4</accession>
<dbReference type="PANTHER" id="PTHR43471:SF1">
    <property type="entry name" value="ABC TRANSPORTER PERMEASE PROTEIN NOSY-RELATED"/>
    <property type="match status" value="1"/>
</dbReference>
<reference evidence="2 3" key="1">
    <citation type="journal article" date="2019" name="Int. J. Syst. Evol. Microbiol.">
        <title>The Global Catalogue of Microorganisms (GCM) 10K type strain sequencing project: providing services to taxonomists for standard genome sequencing and annotation.</title>
        <authorList>
            <consortium name="The Broad Institute Genomics Platform"/>
            <consortium name="The Broad Institute Genome Sequencing Center for Infectious Disease"/>
            <person name="Wu L."/>
            <person name="Ma J."/>
        </authorList>
    </citation>
    <scope>NUCLEOTIDE SEQUENCE [LARGE SCALE GENOMIC DNA]</scope>
    <source>
        <strain evidence="2 3">XZYJ18</strain>
    </source>
</reference>
<dbReference type="RefSeq" id="WP_254268041.1">
    <property type="nucleotide sequence ID" value="NZ_CP100400.1"/>
</dbReference>
<keyword evidence="1" id="KW-0812">Transmembrane</keyword>
<dbReference type="GeneID" id="73046551"/>
<feature type="transmembrane region" description="Helical" evidence="1">
    <location>
        <begin position="241"/>
        <end position="265"/>
    </location>
</feature>
<evidence type="ECO:0000313" key="3">
    <source>
        <dbReference type="Proteomes" id="UP001595945"/>
    </source>
</evidence>
<keyword evidence="1" id="KW-1133">Transmembrane helix</keyword>
<name>A0ABD5Q6L4_9EURY</name>
<sequence>MSLVAIARKEVLDLGRSKTPWALAAVVTLVVAVPVLTQSGGASRTDLAPVERALTSVVTLGSLLLPLALLVASYDAVADEVDSGSVTYLLGLPNTRFAAVAGKLVGRTVVASLGVVAAFGVGGLLFVVQFGGLPVVTYLAILALTLYFAATWTAIGVGISALAGTRTRALACALGAYLTLVLGWILPLVLRPRAAAAYLVESLLGLGARPELYDFAFRLSPTTAYASAANGVLSGGETTPFFLRAGFMLPILLGWLVAPVALGYLRFRDAELAS</sequence>
<proteinExistence type="predicted"/>
<feature type="transmembrane region" description="Helical" evidence="1">
    <location>
        <begin position="169"/>
        <end position="190"/>
    </location>
</feature>
<dbReference type="GO" id="GO:0005886">
    <property type="term" value="C:plasma membrane"/>
    <property type="evidence" value="ECO:0007669"/>
    <property type="project" value="UniProtKB-SubCell"/>
</dbReference>
<dbReference type="PANTHER" id="PTHR43471">
    <property type="entry name" value="ABC TRANSPORTER PERMEASE"/>
    <property type="match status" value="1"/>
</dbReference>
<gene>
    <name evidence="2" type="ORF">ACFO9K_19020</name>
</gene>
<dbReference type="Pfam" id="PF12679">
    <property type="entry name" value="ABC2_membrane_2"/>
    <property type="match status" value="1"/>
</dbReference>